<protein>
    <submittedName>
        <fullName evidence="20">Uncharacterized protein</fullName>
    </submittedName>
</protein>
<dbReference type="Gene3D" id="1.10.510.10">
    <property type="entry name" value="Transferase(Phosphotransferase) domain 1"/>
    <property type="match status" value="2"/>
</dbReference>
<dbReference type="InterPro" id="IPR018097">
    <property type="entry name" value="EGF_Ca-bd_CS"/>
</dbReference>
<dbReference type="Gene3D" id="2.10.25.10">
    <property type="entry name" value="Laminin"/>
    <property type="match status" value="2"/>
</dbReference>
<keyword evidence="2" id="KW-0723">Serine/threonine-protein kinase</keyword>
<dbReference type="Proteomes" id="UP000636709">
    <property type="component" value="Unassembled WGS sequence"/>
</dbReference>
<dbReference type="OrthoDB" id="669588at2759"/>
<dbReference type="PROSITE" id="PS50026">
    <property type="entry name" value="EGF_3"/>
    <property type="match status" value="1"/>
</dbReference>
<dbReference type="PANTHER" id="PTHR27005">
    <property type="entry name" value="WALL-ASSOCIATED RECEPTOR KINASE-LIKE 21"/>
    <property type="match status" value="1"/>
</dbReference>
<sequence length="1720" mass="188980">MGLPGCPTKCGNLTVPYPFGISANCSLPGFNLTCDSKSRLLLGDGVTGMQVTDIFLQNASLRVISHAIISEPDMQFLSINKTWGLGDVVGAGPISLSYNHNKFIALGCGLQAKLTGIDKNNFIAECSLTCWGGDSGNWLPACRPDLAATAECSGNGCCQAPINQYTPTFNAWITGLDNERFHAGLLPNFMTKSLDTLLRQISYRIQLLLMAILLCFMWFSGLDIDECAEPDHYPCYGECTNLLGTYLCRCPQGSQGNASVMHGCVALESLHVISLSLTMQYPSCHHHRSLGTSVILAVAAWLLAMHLWAATAAAAPIGLPGCPTKCGNVTVPYPFGLSADCSLLGFNLTCHNNSRLLLGDGSTNIQVTDIFIQNATLRVVSQAIIAVPNMPRPSINNTWGLGDVVAGPIILSYDHNKFIALGCGVQARLTDEIEGNFIAECSSSCWGGNPGYWLPGCRPDLAAEAECSGNGCCQSPIPQYAATFNARVSELDDARNYAAILPTVIVFIAEQGWIEGVWCHIMGWMAKDFPIIPPEELLSTVPVMLEWAMNSTLLSYPGWTPETDSRCPNDGVETACKSDHSSCINMNNLYRSGYACQCSPGYGGNPYLVGGCQDIDECADPDHYPCYGECTNLIGTYQCRCPQGSQGNASVMHGCVELNSEDSRRKKGLSIGLGVGSGAMLLVLAFITILIVRKIKEQRKKNLRKRFFKQNHGKLLQQLVCHKGDIGERMIITLEELEKATNNFDSSRELGGGGHGIVYKGILSSQHVVAIKKSKIVVQKEINEFINEVAILSQVNHRNIVKLIGCCLETEVPLLVYEFISNGTLYSHLHVEGLISIAWKDRLRIAVETARSLTYLHSLASTPIIHRDIKSPNILLDDNLVVKLSDFGASRYIPIDQEGIDTAVQGTLGYLDPMYNSTGHLTEKSDVYSFGVLLIELLTRKKPVSYRSSQGFALVSHFHSTVLYICQGVDTALEGALGYSDPMYHSRGTLLRKRGSYFSMRSIQLSTMVLLAAAVLVLMLQLMVAVAASMGLLPHCQTKCGKLTVPYPFGFGSICSFPGFNVTCDHTHKTPRLLLGNGSSGIQVTKILLDKAIVYIKVGAIVNTTSELMHKPVVKNNWGTPGSGGDDGPFFLSYRQNKFIAMGCNIQANLFARRNDGTQQLITGCSSFCAVDGDNNEVIWDPMDTKKGHHCHRCSGNGCCQSKIPLYNTSYDIRLKKVEAESNVQYVEPVTHNLVLIGEQGWIERVWCRMLRNTTVPDKKTRKQLQHLDLSMVPVVLVWPMNSTVPAQPGKAADNTSRCPTEKHMSVCKSKLSSCVDINTPFRSGYACQCNTGYNGSPYLVDGCQGRIIGLGVASGATFLALALSTVVVIRHIKTLRKKKIRQRFFKQNRGQLLQQLVSQMADISERMIITLDEVEKATNNFDKSRELGCGGHGTVYKGILSSQHVVAIKKSKIIIQREINEFINEVAILSQVNHRNIVKLHGCCLETEVPLLVYEFISNGTLYDHLHVEALVSLSWKDRLRITVEISRALAYLHSFVSMPIIHRDIKSPNILLDENLTVKLSDFGASRYIPINKEEIHTTVQGTVGYLDPMYNNTGLLTEKSDIYSFGMLLIELLTRRKPVSYRSSQGFGLANHFVSLLLEGSIDQLLDPQVSRESDGEVVDICLLAGMCVKLRAEDRPSIRQVEVTLESIQASKEFYSDMSDDDRFSEGTNYEARSWH</sequence>
<dbReference type="Gene3D" id="3.30.200.20">
    <property type="entry name" value="Phosphorylase Kinase, domain 1"/>
    <property type="match status" value="2"/>
</dbReference>
<dbReference type="InterPro" id="IPR008271">
    <property type="entry name" value="Ser/Thr_kinase_AS"/>
</dbReference>
<dbReference type="EMBL" id="JACEFO010001232">
    <property type="protein sequence ID" value="KAF8745528.1"/>
    <property type="molecule type" value="Genomic_DNA"/>
</dbReference>
<evidence type="ECO:0000256" key="1">
    <source>
        <dbReference type="ARBA" id="ARBA00004479"/>
    </source>
</evidence>
<keyword evidence="10 16" id="KW-0067">ATP-binding</keyword>
<feature type="binding site" evidence="16">
    <location>
        <position position="773"/>
    </location>
    <ligand>
        <name>ATP</name>
        <dbReference type="ChEBI" id="CHEBI:30616"/>
    </ligand>
</feature>
<keyword evidence="11 17" id="KW-1133">Transmembrane helix</keyword>
<feature type="transmembrane region" description="Helical" evidence="17">
    <location>
        <begin position="669"/>
        <end position="692"/>
    </location>
</feature>
<proteinExistence type="predicted"/>
<dbReference type="PROSITE" id="PS50011">
    <property type="entry name" value="PROTEIN_KINASE_DOM"/>
    <property type="match status" value="2"/>
</dbReference>
<evidence type="ECO:0000259" key="19">
    <source>
        <dbReference type="PROSITE" id="PS50026"/>
    </source>
</evidence>
<evidence type="ECO:0000256" key="8">
    <source>
        <dbReference type="ARBA" id="ARBA00022741"/>
    </source>
</evidence>
<evidence type="ECO:0000256" key="5">
    <source>
        <dbReference type="ARBA" id="ARBA00022692"/>
    </source>
</evidence>
<keyword evidence="13" id="KW-1015">Disulfide bond</keyword>
<dbReference type="InterPro" id="IPR001881">
    <property type="entry name" value="EGF-like_Ca-bd_dom"/>
</dbReference>
<dbReference type="Pfam" id="PF07645">
    <property type="entry name" value="EGF_CA"/>
    <property type="match status" value="2"/>
</dbReference>
<dbReference type="SUPFAM" id="SSF56112">
    <property type="entry name" value="Protein kinase-like (PK-like)"/>
    <property type="match status" value="2"/>
</dbReference>
<evidence type="ECO:0000256" key="17">
    <source>
        <dbReference type="SAM" id="Phobius"/>
    </source>
</evidence>
<evidence type="ECO:0000256" key="6">
    <source>
        <dbReference type="ARBA" id="ARBA00022729"/>
    </source>
</evidence>
<dbReference type="GO" id="GO:0005886">
    <property type="term" value="C:plasma membrane"/>
    <property type="evidence" value="ECO:0007669"/>
    <property type="project" value="TreeGrafter"/>
</dbReference>
<dbReference type="InterPro" id="IPR001245">
    <property type="entry name" value="Ser-Thr/Tyr_kinase_cat_dom"/>
</dbReference>
<dbReference type="PROSITE" id="PS00108">
    <property type="entry name" value="PROTEIN_KINASE_ST"/>
    <property type="match status" value="2"/>
</dbReference>
<evidence type="ECO:0000256" key="10">
    <source>
        <dbReference type="ARBA" id="ARBA00022840"/>
    </source>
</evidence>
<keyword evidence="12 17" id="KW-0472">Membrane</keyword>
<name>A0A835FD19_9POAL</name>
<keyword evidence="4" id="KW-0808">Transferase</keyword>
<feature type="transmembrane region" description="Helical" evidence="17">
    <location>
        <begin position="1009"/>
        <end position="1033"/>
    </location>
</feature>
<dbReference type="SMART" id="SM00181">
    <property type="entry name" value="EGF"/>
    <property type="match status" value="4"/>
</dbReference>
<evidence type="ECO:0000256" key="13">
    <source>
        <dbReference type="ARBA" id="ARBA00023157"/>
    </source>
</evidence>
<dbReference type="InterPro" id="IPR011009">
    <property type="entry name" value="Kinase-like_dom_sf"/>
</dbReference>
<dbReference type="SUPFAM" id="SSF57184">
    <property type="entry name" value="Growth factor receptor domain"/>
    <property type="match status" value="1"/>
</dbReference>
<reference evidence="20" key="1">
    <citation type="submission" date="2020-07" db="EMBL/GenBank/DDBJ databases">
        <title>Genome sequence and genetic diversity analysis of an under-domesticated orphan crop, white fonio (Digitaria exilis).</title>
        <authorList>
            <person name="Bennetzen J.L."/>
            <person name="Chen S."/>
            <person name="Ma X."/>
            <person name="Wang X."/>
            <person name="Yssel A.E.J."/>
            <person name="Chaluvadi S.R."/>
            <person name="Johnson M."/>
            <person name="Gangashetty P."/>
            <person name="Hamidou F."/>
            <person name="Sanogo M.D."/>
            <person name="Zwaenepoel A."/>
            <person name="Wallace J."/>
            <person name="Van De Peer Y."/>
            <person name="Van Deynze A."/>
        </authorList>
    </citation>
    <scope>NUCLEOTIDE SEQUENCE</scope>
    <source>
        <tissue evidence="20">Leaves</tissue>
    </source>
</reference>
<evidence type="ECO:0000256" key="14">
    <source>
        <dbReference type="ARBA" id="ARBA00023180"/>
    </source>
</evidence>
<feature type="transmembrane region" description="Helical" evidence="17">
    <location>
        <begin position="1348"/>
        <end position="1370"/>
    </location>
</feature>
<dbReference type="CDD" id="cd00054">
    <property type="entry name" value="EGF_CA"/>
    <property type="match status" value="2"/>
</dbReference>
<evidence type="ECO:0000256" key="11">
    <source>
        <dbReference type="ARBA" id="ARBA00022989"/>
    </source>
</evidence>
<keyword evidence="9" id="KW-0418">Kinase</keyword>
<evidence type="ECO:0000256" key="16">
    <source>
        <dbReference type="PROSITE-ProRule" id="PRU10141"/>
    </source>
</evidence>
<keyword evidence="7" id="KW-0677">Repeat</keyword>
<dbReference type="GO" id="GO:0005509">
    <property type="term" value="F:calcium ion binding"/>
    <property type="evidence" value="ECO:0007669"/>
    <property type="project" value="InterPro"/>
</dbReference>
<evidence type="ECO:0000256" key="3">
    <source>
        <dbReference type="ARBA" id="ARBA00022536"/>
    </source>
</evidence>
<dbReference type="GO" id="GO:0007166">
    <property type="term" value="P:cell surface receptor signaling pathway"/>
    <property type="evidence" value="ECO:0007669"/>
    <property type="project" value="InterPro"/>
</dbReference>
<keyword evidence="3 15" id="KW-0245">EGF-like domain</keyword>
<dbReference type="FunFam" id="3.30.200.20:FF:000043">
    <property type="entry name" value="Wall-associated receptor kinase 2"/>
    <property type="match status" value="2"/>
</dbReference>
<evidence type="ECO:0000256" key="15">
    <source>
        <dbReference type="PROSITE-ProRule" id="PRU00076"/>
    </source>
</evidence>
<keyword evidence="8 16" id="KW-0547">Nucleotide-binding</keyword>
<dbReference type="Pfam" id="PF07714">
    <property type="entry name" value="PK_Tyr_Ser-Thr"/>
    <property type="match status" value="2"/>
</dbReference>
<dbReference type="Pfam" id="PF13947">
    <property type="entry name" value="GUB_WAK_bind"/>
    <property type="match status" value="3"/>
</dbReference>
<dbReference type="PROSITE" id="PS01187">
    <property type="entry name" value="EGF_CA"/>
    <property type="match status" value="2"/>
</dbReference>
<keyword evidence="5 17" id="KW-0812">Transmembrane</keyword>
<evidence type="ECO:0000256" key="4">
    <source>
        <dbReference type="ARBA" id="ARBA00022679"/>
    </source>
</evidence>
<dbReference type="SUPFAM" id="SSF57196">
    <property type="entry name" value="EGF/Laminin"/>
    <property type="match status" value="1"/>
</dbReference>
<evidence type="ECO:0000256" key="9">
    <source>
        <dbReference type="ARBA" id="ARBA00022777"/>
    </source>
</evidence>
<evidence type="ECO:0000256" key="2">
    <source>
        <dbReference type="ARBA" id="ARBA00022527"/>
    </source>
</evidence>
<organism evidence="20 21">
    <name type="scientific">Digitaria exilis</name>
    <dbReference type="NCBI Taxonomy" id="1010633"/>
    <lineage>
        <taxon>Eukaryota</taxon>
        <taxon>Viridiplantae</taxon>
        <taxon>Streptophyta</taxon>
        <taxon>Embryophyta</taxon>
        <taxon>Tracheophyta</taxon>
        <taxon>Spermatophyta</taxon>
        <taxon>Magnoliopsida</taxon>
        <taxon>Liliopsida</taxon>
        <taxon>Poales</taxon>
        <taxon>Poaceae</taxon>
        <taxon>PACMAD clade</taxon>
        <taxon>Panicoideae</taxon>
        <taxon>Panicodae</taxon>
        <taxon>Paniceae</taxon>
        <taxon>Anthephorinae</taxon>
        <taxon>Digitaria</taxon>
    </lineage>
</organism>
<dbReference type="InterPro" id="IPR017441">
    <property type="entry name" value="Protein_kinase_ATP_BS"/>
</dbReference>
<feature type="domain" description="Protein kinase" evidence="18">
    <location>
        <begin position="1422"/>
        <end position="1699"/>
    </location>
</feature>
<dbReference type="GO" id="GO:0030247">
    <property type="term" value="F:polysaccharide binding"/>
    <property type="evidence" value="ECO:0007669"/>
    <property type="project" value="InterPro"/>
</dbReference>
<dbReference type="InterPro" id="IPR000742">
    <property type="entry name" value="EGF"/>
</dbReference>
<dbReference type="InterPro" id="IPR049883">
    <property type="entry name" value="NOTCH1_EGF-like"/>
</dbReference>
<dbReference type="GO" id="GO:0004674">
    <property type="term" value="F:protein serine/threonine kinase activity"/>
    <property type="evidence" value="ECO:0007669"/>
    <property type="project" value="UniProtKB-KW"/>
</dbReference>
<keyword evidence="14" id="KW-0325">Glycoprotein</keyword>
<dbReference type="InterPro" id="IPR045274">
    <property type="entry name" value="WAK-like"/>
</dbReference>
<comment type="caution">
    <text evidence="20">The sequence shown here is derived from an EMBL/GenBank/DDBJ whole genome shotgun (WGS) entry which is preliminary data.</text>
</comment>
<comment type="caution">
    <text evidence="15">Lacks conserved residue(s) required for the propagation of feature annotation.</text>
</comment>
<dbReference type="PANTHER" id="PTHR27005:SF215">
    <property type="entry name" value="OS09G0562600 PROTEIN"/>
    <property type="match status" value="1"/>
</dbReference>
<feature type="domain" description="Protein kinase" evidence="18">
    <location>
        <begin position="744"/>
        <end position="998"/>
    </location>
</feature>
<evidence type="ECO:0000256" key="7">
    <source>
        <dbReference type="ARBA" id="ARBA00022737"/>
    </source>
</evidence>
<gene>
    <name evidence="20" type="ORF">HU200_013438</name>
</gene>
<evidence type="ECO:0000313" key="20">
    <source>
        <dbReference type="EMBL" id="KAF8745528.1"/>
    </source>
</evidence>
<dbReference type="InterPro" id="IPR000719">
    <property type="entry name" value="Prot_kinase_dom"/>
</dbReference>
<dbReference type="InterPro" id="IPR025287">
    <property type="entry name" value="WAK_GUB"/>
</dbReference>
<dbReference type="SMART" id="SM00179">
    <property type="entry name" value="EGF_CA"/>
    <property type="match status" value="2"/>
</dbReference>
<evidence type="ECO:0000256" key="12">
    <source>
        <dbReference type="ARBA" id="ARBA00023136"/>
    </source>
</evidence>
<dbReference type="GO" id="GO:0005524">
    <property type="term" value="F:ATP binding"/>
    <property type="evidence" value="ECO:0007669"/>
    <property type="project" value="UniProtKB-UniRule"/>
</dbReference>
<evidence type="ECO:0000313" key="21">
    <source>
        <dbReference type="Proteomes" id="UP000636709"/>
    </source>
</evidence>
<keyword evidence="6" id="KW-0732">Signal</keyword>
<comment type="subcellular location">
    <subcellularLocation>
        <location evidence="1">Membrane</location>
        <topology evidence="1">Single-pass type I membrane protein</topology>
    </subcellularLocation>
</comment>
<dbReference type="InterPro" id="IPR009030">
    <property type="entry name" value="Growth_fac_rcpt_cys_sf"/>
</dbReference>
<accession>A0A835FD19</accession>
<dbReference type="FunFam" id="1.10.510.10:FF:000084">
    <property type="entry name" value="Wall-associated receptor kinase 2"/>
    <property type="match status" value="1"/>
</dbReference>
<dbReference type="PROSITE" id="PS00010">
    <property type="entry name" value="ASX_HYDROXYL"/>
    <property type="match status" value="2"/>
</dbReference>
<keyword evidence="21" id="KW-1185">Reference proteome</keyword>
<feature type="domain" description="EGF-like" evidence="19">
    <location>
        <begin position="614"/>
        <end position="651"/>
    </location>
</feature>
<dbReference type="SMART" id="SM00220">
    <property type="entry name" value="S_TKc"/>
    <property type="match status" value="2"/>
</dbReference>
<dbReference type="FunFam" id="2.10.25.10:FF:000355">
    <property type="entry name" value="Wall-associated receptor kinase 3"/>
    <property type="match status" value="2"/>
</dbReference>
<dbReference type="InterPro" id="IPR000152">
    <property type="entry name" value="EGF-type_Asp/Asn_hydroxyl_site"/>
</dbReference>
<feature type="binding site" evidence="16">
    <location>
        <position position="1451"/>
    </location>
    <ligand>
        <name>ATP</name>
        <dbReference type="ChEBI" id="CHEBI:30616"/>
    </ligand>
</feature>
<evidence type="ECO:0000259" key="18">
    <source>
        <dbReference type="PROSITE" id="PS50011"/>
    </source>
</evidence>
<dbReference type="PROSITE" id="PS00107">
    <property type="entry name" value="PROTEIN_KINASE_ATP"/>
    <property type="match status" value="2"/>
</dbReference>